<evidence type="ECO:0000313" key="4">
    <source>
        <dbReference type="Proteomes" id="UP000306677"/>
    </source>
</evidence>
<gene>
    <name evidence="3" type="ORF">vBEcoSW011D_53</name>
</gene>
<evidence type="ECO:0000313" key="3">
    <source>
        <dbReference type="EMBL" id="QCW18499.1"/>
    </source>
</evidence>
<protein>
    <submittedName>
        <fullName evidence="3">Unimolecular spanin</fullName>
    </submittedName>
</protein>
<keyword evidence="4" id="KW-1185">Reference proteome</keyword>
<dbReference type="Proteomes" id="UP000306677">
    <property type="component" value="Segment"/>
</dbReference>
<feature type="transmembrane region" description="Helical" evidence="2">
    <location>
        <begin position="104"/>
        <end position="124"/>
    </location>
</feature>
<keyword evidence="2" id="KW-1133">Transmembrane helix</keyword>
<keyword evidence="2" id="KW-0812">Transmembrane</keyword>
<evidence type="ECO:0000256" key="1">
    <source>
        <dbReference type="SAM" id="MobiDB-lite"/>
    </source>
</evidence>
<name>A0A4Y5NTI0_9CAUD</name>
<proteinExistence type="predicted"/>
<sequence>MKRVITAIAVSVMLSGCSASSALTGLIGSKPEITAQAGAENVKQTVGVTAKQDTSSKQESTIKDSAVGKVDTSNKKKVSASSIQAETITADKIEIRNSDSGLDWQTSVLFFAAIAIMLVAIGYGRNKKGA</sequence>
<feature type="region of interest" description="Disordered" evidence="1">
    <location>
        <begin position="47"/>
        <end position="66"/>
    </location>
</feature>
<accession>A0A4Y5NTI0</accession>
<organism evidence="3 4">
    <name type="scientific">Escherichia phage vB_EcoS_W011D</name>
    <dbReference type="NCBI Taxonomy" id="2575323"/>
    <lineage>
        <taxon>Viruses</taxon>
        <taxon>Duplodnaviria</taxon>
        <taxon>Heunggongvirae</taxon>
        <taxon>Uroviricota</taxon>
        <taxon>Caudoviricetes</taxon>
        <taxon>Drexlerviridae</taxon>
        <taxon>Tempevirinae</taxon>
        <taxon>Changchunvirus</taxon>
        <taxon>Changchunvirus W011D</taxon>
    </lineage>
</organism>
<dbReference type="PROSITE" id="PS51257">
    <property type="entry name" value="PROKAR_LIPOPROTEIN"/>
    <property type="match status" value="1"/>
</dbReference>
<dbReference type="EMBL" id="MK778457">
    <property type="protein sequence ID" value="QCW18499.1"/>
    <property type="molecule type" value="Genomic_DNA"/>
</dbReference>
<evidence type="ECO:0000256" key="2">
    <source>
        <dbReference type="SAM" id="Phobius"/>
    </source>
</evidence>
<keyword evidence="2" id="KW-0472">Membrane</keyword>
<reference evidence="3 4" key="1">
    <citation type="submission" date="2019-04" db="EMBL/GenBank/DDBJ databases">
        <authorList>
            <person name="Wang X."/>
        </authorList>
    </citation>
    <scope>NUCLEOTIDE SEQUENCE [LARGE SCALE GENOMIC DNA]</scope>
</reference>